<reference evidence="1" key="1">
    <citation type="submission" date="2023-10" db="EMBL/GenBank/DDBJ databases">
        <authorList>
            <person name="Domelevo Entfellner J.-B."/>
        </authorList>
    </citation>
    <scope>NUCLEOTIDE SEQUENCE</scope>
</reference>
<dbReference type="AlphaFoldDB" id="A0AA86S0C0"/>
<accession>A0AA86S0C0</accession>
<dbReference type="EMBL" id="OY731398">
    <property type="protein sequence ID" value="CAJ1813319.1"/>
    <property type="molecule type" value="Genomic_DNA"/>
</dbReference>
<keyword evidence="2" id="KW-1185">Reference proteome</keyword>
<gene>
    <name evidence="1" type="ORF">AYBTSS11_LOCUS955</name>
</gene>
<dbReference type="Proteomes" id="UP001189624">
    <property type="component" value="Chromosome 1"/>
</dbReference>
<dbReference type="Gramene" id="rna-AYBTSS11_LOCUS955">
    <property type="protein sequence ID" value="CAJ1813319.1"/>
    <property type="gene ID" value="gene-AYBTSS11_LOCUS955"/>
</dbReference>
<name>A0AA86S0C0_9FABA</name>
<sequence length="85" mass="9667">MCWNSKLKTQAPCTSKQLQTRGNQGVKLVEDANNNNLQENYPWLWLGHESGSPHLVNLEDSDMGSQQLGRRIMKEYGATKQNVYS</sequence>
<evidence type="ECO:0000313" key="1">
    <source>
        <dbReference type="EMBL" id="CAJ1813319.1"/>
    </source>
</evidence>
<organism evidence="1 2">
    <name type="scientific">Sphenostylis stenocarpa</name>
    <dbReference type="NCBI Taxonomy" id="92480"/>
    <lineage>
        <taxon>Eukaryota</taxon>
        <taxon>Viridiplantae</taxon>
        <taxon>Streptophyta</taxon>
        <taxon>Embryophyta</taxon>
        <taxon>Tracheophyta</taxon>
        <taxon>Spermatophyta</taxon>
        <taxon>Magnoliopsida</taxon>
        <taxon>eudicotyledons</taxon>
        <taxon>Gunneridae</taxon>
        <taxon>Pentapetalae</taxon>
        <taxon>rosids</taxon>
        <taxon>fabids</taxon>
        <taxon>Fabales</taxon>
        <taxon>Fabaceae</taxon>
        <taxon>Papilionoideae</taxon>
        <taxon>50 kb inversion clade</taxon>
        <taxon>NPAAA clade</taxon>
        <taxon>indigoferoid/millettioid clade</taxon>
        <taxon>Phaseoleae</taxon>
        <taxon>Sphenostylis</taxon>
    </lineage>
</organism>
<proteinExistence type="predicted"/>
<protein>
    <submittedName>
        <fullName evidence="1">Uncharacterized protein</fullName>
    </submittedName>
</protein>
<evidence type="ECO:0000313" key="2">
    <source>
        <dbReference type="Proteomes" id="UP001189624"/>
    </source>
</evidence>